<protein>
    <submittedName>
        <fullName evidence="1">Uncharacterized protein</fullName>
    </submittedName>
</protein>
<comment type="caution">
    <text evidence="1">The sequence shown here is derived from an EMBL/GenBank/DDBJ whole genome shotgun (WGS) entry which is preliminary data.</text>
</comment>
<dbReference type="EMBL" id="JAQRFN010000053">
    <property type="protein sequence ID" value="MDC9598924.1"/>
    <property type="molecule type" value="Genomic_DNA"/>
</dbReference>
<accession>A0ABT5M0T4</accession>
<sequence>MNQYIVTYIGLGDYNSVLVNSQIALDFDWSTGGVSDFLIAVEKEALTQATVHINNSVARISIVRIYTLQ</sequence>
<dbReference type="RefSeq" id="WP_273577610.1">
    <property type="nucleotide sequence ID" value="NZ_JAQRFN010000053.1"/>
</dbReference>
<organism evidence="1 2">
    <name type="scientific">Xenorhabdus anantnagensis</name>
    <dbReference type="NCBI Taxonomy" id="3025875"/>
    <lineage>
        <taxon>Bacteria</taxon>
        <taxon>Pseudomonadati</taxon>
        <taxon>Pseudomonadota</taxon>
        <taxon>Gammaproteobacteria</taxon>
        <taxon>Enterobacterales</taxon>
        <taxon>Morganellaceae</taxon>
        <taxon>Xenorhabdus</taxon>
    </lineage>
</organism>
<gene>
    <name evidence="1" type="ORF">PSI14_19340</name>
</gene>
<keyword evidence="2" id="KW-1185">Reference proteome</keyword>
<evidence type="ECO:0000313" key="2">
    <source>
        <dbReference type="Proteomes" id="UP001220225"/>
    </source>
</evidence>
<reference evidence="1 2" key="1">
    <citation type="submission" date="2023-02" db="EMBL/GenBank/DDBJ databases">
        <title>Entomopathogenic bacteria.</title>
        <authorList>
            <person name="Machado R.A."/>
        </authorList>
    </citation>
    <scope>NUCLEOTIDE SEQUENCE [LARGE SCALE GENOMIC DNA]</scope>
    <source>
        <strain evidence="1 2">XENO-2</strain>
    </source>
</reference>
<dbReference type="Proteomes" id="UP001220225">
    <property type="component" value="Unassembled WGS sequence"/>
</dbReference>
<evidence type="ECO:0000313" key="1">
    <source>
        <dbReference type="EMBL" id="MDC9598924.1"/>
    </source>
</evidence>
<name>A0ABT5M0T4_9GAMM</name>
<proteinExistence type="predicted"/>